<dbReference type="FunFam" id="1.25.40.340:FF:000002">
    <property type="entry name" value="Dihydroxyacetone kinase, L subunit"/>
    <property type="match status" value="1"/>
</dbReference>
<dbReference type="SUPFAM" id="SSF101473">
    <property type="entry name" value="DhaL-like"/>
    <property type="match status" value="1"/>
</dbReference>
<dbReference type="GO" id="GO:0019563">
    <property type="term" value="P:glycerol catabolic process"/>
    <property type="evidence" value="ECO:0007669"/>
    <property type="project" value="TreeGrafter"/>
</dbReference>
<dbReference type="PANTHER" id="PTHR28629">
    <property type="entry name" value="TRIOKINASE/FMN CYCLASE"/>
    <property type="match status" value="1"/>
</dbReference>
<dbReference type="InterPro" id="IPR036117">
    <property type="entry name" value="DhaL_dom_sf"/>
</dbReference>
<dbReference type="InterPro" id="IPR004007">
    <property type="entry name" value="DhaL_dom"/>
</dbReference>
<dbReference type="PANTHER" id="PTHR28629:SF4">
    <property type="entry name" value="TRIOKINASE_FMN CYCLASE"/>
    <property type="match status" value="1"/>
</dbReference>
<dbReference type="NCBIfam" id="TIGR02365">
    <property type="entry name" value="dha_L_ycgS"/>
    <property type="match status" value="1"/>
</dbReference>
<keyword evidence="1" id="KW-0808">Transferase</keyword>
<dbReference type="Pfam" id="PF02734">
    <property type="entry name" value="Dak2"/>
    <property type="match status" value="1"/>
</dbReference>
<protein>
    <recommendedName>
        <fullName evidence="3">DhaL domain-containing protein</fullName>
    </recommendedName>
</protein>
<evidence type="ECO:0000256" key="1">
    <source>
        <dbReference type="ARBA" id="ARBA00022679"/>
    </source>
</evidence>
<organism evidence="4">
    <name type="scientific">marine sediment metagenome</name>
    <dbReference type="NCBI Taxonomy" id="412755"/>
    <lineage>
        <taxon>unclassified sequences</taxon>
        <taxon>metagenomes</taxon>
        <taxon>ecological metagenomes</taxon>
    </lineage>
</organism>
<feature type="domain" description="DhaL" evidence="3">
    <location>
        <begin position="7"/>
        <end position="208"/>
    </location>
</feature>
<evidence type="ECO:0000259" key="3">
    <source>
        <dbReference type="PROSITE" id="PS51480"/>
    </source>
</evidence>
<dbReference type="InterPro" id="IPR050861">
    <property type="entry name" value="Dihydroxyacetone_Kinase"/>
</dbReference>
<keyword evidence="2" id="KW-0418">Kinase</keyword>
<dbReference type="AlphaFoldDB" id="X0Z6Z9"/>
<evidence type="ECO:0000313" key="4">
    <source>
        <dbReference type="EMBL" id="GAG56148.1"/>
    </source>
</evidence>
<dbReference type="Gene3D" id="1.25.40.340">
    <property type="match status" value="1"/>
</dbReference>
<evidence type="ECO:0000256" key="2">
    <source>
        <dbReference type="ARBA" id="ARBA00022777"/>
    </source>
</evidence>
<sequence length="217" mass="23747">MQYFLNNKGVVIIYDLIKTIQDNALYLSEIDGAIGDGDHGINMNKGFTLCKERLIDEQINLSKALNILGEVLLNEIGGAMGPLYGMFFFGMSNACNNKKQIDSIVFKDMLEAAVSELSEIDLSKAKIGDKTMMDTLIPAVEAYKTAINHGKSFIKALEEMKIAAEKGKESTKELIAKVGRASRLGERSRGFLDVGAVSSCLILRSMADSIIRLLNNS</sequence>
<gene>
    <name evidence="4" type="ORF">S01H4_06648</name>
</gene>
<accession>X0Z6Z9</accession>
<reference evidence="4" key="1">
    <citation type="journal article" date="2014" name="Front. Microbiol.">
        <title>High frequency of phylogenetically diverse reductive dehalogenase-homologous genes in deep subseafloor sedimentary metagenomes.</title>
        <authorList>
            <person name="Kawai M."/>
            <person name="Futagami T."/>
            <person name="Toyoda A."/>
            <person name="Takaki Y."/>
            <person name="Nishi S."/>
            <person name="Hori S."/>
            <person name="Arai W."/>
            <person name="Tsubouchi T."/>
            <person name="Morono Y."/>
            <person name="Uchiyama I."/>
            <person name="Ito T."/>
            <person name="Fujiyama A."/>
            <person name="Inagaki F."/>
            <person name="Takami H."/>
        </authorList>
    </citation>
    <scope>NUCLEOTIDE SEQUENCE</scope>
    <source>
        <strain evidence="4">Expedition CK06-06</strain>
    </source>
</reference>
<dbReference type="InterPro" id="IPR012737">
    <property type="entry name" value="DhaK_L_YcgS"/>
</dbReference>
<proteinExistence type="predicted"/>
<dbReference type="PROSITE" id="PS51480">
    <property type="entry name" value="DHAL"/>
    <property type="match status" value="1"/>
</dbReference>
<dbReference type="EMBL" id="BART01002078">
    <property type="protein sequence ID" value="GAG56148.1"/>
    <property type="molecule type" value="Genomic_DNA"/>
</dbReference>
<name>X0Z6Z9_9ZZZZ</name>
<dbReference type="SMART" id="SM01120">
    <property type="entry name" value="Dak2"/>
    <property type="match status" value="1"/>
</dbReference>
<dbReference type="GO" id="GO:0005829">
    <property type="term" value="C:cytosol"/>
    <property type="evidence" value="ECO:0007669"/>
    <property type="project" value="TreeGrafter"/>
</dbReference>
<dbReference type="GO" id="GO:0004371">
    <property type="term" value="F:glycerone kinase activity"/>
    <property type="evidence" value="ECO:0007669"/>
    <property type="project" value="InterPro"/>
</dbReference>
<comment type="caution">
    <text evidence="4">The sequence shown here is derived from an EMBL/GenBank/DDBJ whole genome shotgun (WGS) entry which is preliminary data.</text>
</comment>